<dbReference type="RefSeq" id="WP_191154701.1">
    <property type="nucleotide sequence ID" value="NZ_JACWUN010000006.1"/>
</dbReference>
<comment type="catalytic activity">
    <reaction evidence="4">
        <text>2 cob(II)yrinate a,c diamide + reduced [electron-transfer flavoprotein] + 2 ATP = 2 adenosylcob(III)yrinate a,c-diamide + 2 triphosphate + oxidized [electron-transfer flavoprotein] + 3 H(+)</text>
        <dbReference type="Rhea" id="RHEA:11528"/>
        <dbReference type="Rhea" id="RHEA-COMP:10685"/>
        <dbReference type="Rhea" id="RHEA-COMP:10686"/>
        <dbReference type="ChEBI" id="CHEBI:15378"/>
        <dbReference type="ChEBI" id="CHEBI:18036"/>
        <dbReference type="ChEBI" id="CHEBI:30616"/>
        <dbReference type="ChEBI" id="CHEBI:57692"/>
        <dbReference type="ChEBI" id="CHEBI:58307"/>
        <dbReference type="ChEBI" id="CHEBI:58503"/>
        <dbReference type="ChEBI" id="CHEBI:58537"/>
        <dbReference type="EC" id="2.5.1.17"/>
    </reaction>
</comment>
<protein>
    <recommendedName>
        <fullName evidence="4">Corrinoid adenosyltransferase</fullName>
        <ecNumber evidence="4">2.5.1.17</ecNumber>
    </recommendedName>
    <alternativeName>
        <fullName evidence="4">Cob(II)alamin adenosyltransferase</fullName>
    </alternativeName>
    <alternativeName>
        <fullName evidence="4">Cob(II)yrinic acid a,c-diamide adenosyltransferase</fullName>
    </alternativeName>
    <alternativeName>
        <fullName evidence="4">Cobinamide/cobalamin adenosyltransferase</fullName>
    </alternativeName>
</protein>
<dbReference type="Gene3D" id="1.20.1200.10">
    <property type="entry name" value="Cobalamin adenosyltransferase-like"/>
    <property type="match status" value="1"/>
</dbReference>
<accession>A0A8J6QL55</accession>
<keyword evidence="1 4" id="KW-0808">Transferase</keyword>
<keyword evidence="4" id="KW-0169">Cobalamin biosynthesis</keyword>
<proteinExistence type="inferred from homology"/>
<keyword evidence="3 4" id="KW-0067">ATP-binding</keyword>
<dbReference type="PANTHER" id="PTHR12213:SF0">
    <property type="entry name" value="CORRINOID ADENOSYLTRANSFERASE MMAB"/>
    <property type="match status" value="1"/>
</dbReference>
<dbReference type="EMBL" id="JACWUN010000006">
    <property type="protein sequence ID" value="MBD1400324.1"/>
    <property type="molecule type" value="Genomic_DNA"/>
</dbReference>
<evidence type="ECO:0000256" key="4">
    <source>
        <dbReference type="RuleBase" id="RU366026"/>
    </source>
</evidence>
<dbReference type="GO" id="GO:0005524">
    <property type="term" value="F:ATP binding"/>
    <property type="evidence" value="ECO:0007669"/>
    <property type="project" value="UniProtKB-UniRule"/>
</dbReference>
<gene>
    <name evidence="6" type="ORF">ICT70_06545</name>
</gene>
<evidence type="ECO:0000313" key="6">
    <source>
        <dbReference type="EMBL" id="MBD1400324.1"/>
    </source>
</evidence>
<evidence type="ECO:0000256" key="3">
    <source>
        <dbReference type="ARBA" id="ARBA00022840"/>
    </source>
</evidence>
<name>A0A8J6QL55_9BACT</name>
<evidence type="ECO:0000256" key="1">
    <source>
        <dbReference type="ARBA" id="ARBA00022679"/>
    </source>
</evidence>
<feature type="domain" description="Cobalamin adenosyltransferase-like" evidence="5">
    <location>
        <begin position="7"/>
        <end position="172"/>
    </location>
</feature>
<comment type="catalytic activity">
    <reaction evidence="4">
        <text>2 cob(II)alamin + reduced [electron-transfer flavoprotein] + 2 ATP = 2 adenosylcob(III)alamin + 2 triphosphate + oxidized [electron-transfer flavoprotein] + 3 H(+)</text>
        <dbReference type="Rhea" id="RHEA:28671"/>
        <dbReference type="Rhea" id="RHEA-COMP:10685"/>
        <dbReference type="Rhea" id="RHEA-COMP:10686"/>
        <dbReference type="ChEBI" id="CHEBI:15378"/>
        <dbReference type="ChEBI" id="CHEBI:16304"/>
        <dbReference type="ChEBI" id="CHEBI:18036"/>
        <dbReference type="ChEBI" id="CHEBI:18408"/>
        <dbReference type="ChEBI" id="CHEBI:30616"/>
        <dbReference type="ChEBI" id="CHEBI:57692"/>
        <dbReference type="ChEBI" id="CHEBI:58307"/>
        <dbReference type="EC" id="2.5.1.17"/>
    </reaction>
</comment>
<dbReference type="AlphaFoldDB" id="A0A8J6QL55"/>
<evidence type="ECO:0000259" key="5">
    <source>
        <dbReference type="Pfam" id="PF01923"/>
    </source>
</evidence>
<comment type="similarity">
    <text evidence="4">Belongs to the Cob(I)alamin adenosyltransferase family.</text>
</comment>
<dbReference type="PANTHER" id="PTHR12213">
    <property type="entry name" value="CORRINOID ADENOSYLTRANSFERASE"/>
    <property type="match status" value="1"/>
</dbReference>
<dbReference type="Proteomes" id="UP000632828">
    <property type="component" value="Unassembled WGS sequence"/>
</dbReference>
<dbReference type="InterPro" id="IPR029499">
    <property type="entry name" value="PduO-typ"/>
</dbReference>
<dbReference type="GO" id="GO:0008817">
    <property type="term" value="F:corrinoid adenosyltransferase activity"/>
    <property type="evidence" value="ECO:0007669"/>
    <property type="project" value="UniProtKB-UniRule"/>
</dbReference>
<keyword evidence="2 4" id="KW-0547">Nucleotide-binding</keyword>
<sequence length="188" mass="20836">MPTLDQIMTRGGDKGQTSLVDGTRISKASQRVKTYGTVDELNSVLGLVRCEEMPAGIKDKLLQVQNELFNLGGELATPADSEFAARIPNVHQGQIDALESWLEEARSQIEPARNFVLPGGTRAASLFHLARTVTRRCERELVALAEMEQINPLCLGFLNRLSDLCFVWARLCNDGGKADIFWQPGEHR</sequence>
<evidence type="ECO:0000256" key="2">
    <source>
        <dbReference type="ARBA" id="ARBA00022741"/>
    </source>
</evidence>
<keyword evidence="7" id="KW-1185">Reference proteome</keyword>
<evidence type="ECO:0000313" key="7">
    <source>
        <dbReference type="Proteomes" id="UP000632828"/>
    </source>
</evidence>
<dbReference type="UniPathway" id="UPA00148">
    <property type="reaction ID" value="UER00233"/>
</dbReference>
<reference evidence="6" key="1">
    <citation type="submission" date="2020-09" db="EMBL/GenBank/DDBJ databases">
        <title>Pelobacter alkaliphilus sp. nov., a novel anaerobic arsenate-reducing bacterium from terrestrial mud volcano.</title>
        <authorList>
            <person name="Khomyakova M.A."/>
            <person name="Merkel A.Y."/>
            <person name="Slobodkin A.I."/>
        </authorList>
    </citation>
    <scope>NUCLEOTIDE SEQUENCE</scope>
    <source>
        <strain evidence="6">M08fum</strain>
    </source>
</reference>
<dbReference type="EC" id="2.5.1.17" evidence="4"/>
<dbReference type="InterPro" id="IPR036451">
    <property type="entry name" value="CblAdoTrfase-like_sf"/>
</dbReference>
<dbReference type="InterPro" id="IPR016030">
    <property type="entry name" value="CblAdoTrfase-like"/>
</dbReference>
<comment type="pathway">
    <text evidence="4">Cofactor biosynthesis; adenosylcobalamin biosynthesis; adenosylcobalamin from cob(II)yrinate a,c-diamide: step 2/7.</text>
</comment>
<comment type="caution">
    <text evidence="6">The sequence shown here is derived from an EMBL/GenBank/DDBJ whole genome shotgun (WGS) entry which is preliminary data.</text>
</comment>
<dbReference type="GO" id="GO:0009236">
    <property type="term" value="P:cobalamin biosynthetic process"/>
    <property type="evidence" value="ECO:0007669"/>
    <property type="project" value="UniProtKB-UniRule"/>
</dbReference>
<dbReference type="SUPFAM" id="SSF89028">
    <property type="entry name" value="Cobalamin adenosyltransferase-like"/>
    <property type="match status" value="1"/>
</dbReference>
<organism evidence="6 7">
    <name type="scientific">Pelovirga terrestris</name>
    <dbReference type="NCBI Taxonomy" id="2771352"/>
    <lineage>
        <taxon>Bacteria</taxon>
        <taxon>Pseudomonadati</taxon>
        <taxon>Thermodesulfobacteriota</taxon>
        <taxon>Desulfuromonadia</taxon>
        <taxon>Geobacterales</taxon>
        <taxon>Geobacteraceae</taxon>
        <taxon>Pelovirga</taxon>
    </lineage>
</organism>
<dbReference type="NCBIfam" id="TIGR00636">
    <property type="entry name" value="PduO_Nterm"/>
    <property type="match status" value="1"/>
</dbReference>
<dbReference type="Pfam" id="PF01923">
    <property type="entry name" value="Cob_adeno_trans"/>
    <property type="match status" value="1"/>
</dbReference>